<keyword evidence="2" id="KW-0812">Transmembrane</keyword>
<feature type="region of interest" description="Disordered" evidence="1">
    <location>
        <begin position="1"/>
        <end position="32"/>
    </location>
</feature>
<reference evidence="3 4" key="1">
    <citation type="submission" date="2014-04" db="EMBL/GenBank/DDBJ databases">
        <title>Evolutionary Origins and Diversification of the Mycorrhizal Mutualists.</title>
        <authorList>
            <consortium name="DOE Joint Genome Institute"/>
            <consortium name="Mycorrhizal Genomics Consortium"/>
            <person name="Kohler A."/>
            <person name="Kuo A."/>
            <person name="Nagy L.G."/>
            <person name="Floudas D."/>
            <person name="Copeland A."/>
            <person name="Barry K.W."/>
            <person name="Cichocki N."/>
            <person name="Veneault-Fourrey C."/>
            <person name="LaButti K."/>
            <person name="Lindquist E.A."/>
            <person name="Lipzen A."/>
            <person name="Lundell T."/>
            <person name="Morin E."/>
            <person name="Murat C."/>
            <person name="Riley R."/>
            <person name="Ohm R."/>
            <person name="Sun H."/>
            <person name="Tunlid A."/>
            <person name="Henrissat B."/>
            <person name="Grigoriev I.V."/>
            <person name="Hibbett D.S."/>
            <person name="Martin F."/>
        </authorList>
    </citation>
    <scope>NUCLEOTIDE SEQUENCE [LARGE SCALE GENOMIC DNA]</scope>
    <source>
        <strain evidence="3 4">Koide BX008</strain>
    </source>
</reference>
<name>A0A0C2SRX8_AMAMK</name>
<evidence type="ECO:0000256" key="1">
    <source>
        <dbReference type="SAM" id="MobiDB-lite"/>
    </source>
</evidence>
<feature type="transmembrane region" description="Helical" evidence="2">
    <location>
        <begin position="57"/>
        <end position="77"/>
    </location>
</feature>
<dbReference type="EMBL" id="KN818238">
    <property type="protein sequence ID" value="KIL66040.1"/>
    <property type="molecule type" value="Genomic_DNA"/>
</dbReference>
<dbReference type="OrthoDB" id="10039566at2759"/>
<dbReference type="STRING" id="946122.A0A0C2SRX8"/>
<organism evidence="3 4">
    <name type="scientific">Amanita muscaria (strain Koide BX008)</name>
    <dbReference type="NCBI Taxonomy" id="946122"/>
    <lineage>
        <taxon>Eukaryota</taxon>
        <taxon>Fungi</taxon>
        <taxon>Dikarya</taxon>
        <taxon>Basidiomycota</taxon>
        <taxon>Agaricomycotina</taxon>
        <taxon>Agaricomycetes</taxon>
        <taxon>Agaricomycetidae</taxon>
        <taxon>Agaricales</taxon>
        <taxon>Pluteineae</taxon>
        <taxon>Amanitaceae</taxon>
        <taxon>Amanita</taxon>
    </lineage>
</organism>
<dbReference type="InParanoid" id="A0A0C2SRX8"/>
<keyword evidence="2" id="KW-0472">Membrane</keyword>
<feature type="compositionally biased region" description="Polar residues" evidence="1">
    <location>
        <begin position="21"/>
        <end position="32"/>
    </location>
</feature>
<dbReference type="AlphaFoldDB" id="A0A0C2SRX8"/>
<proteinExistence type="predicted"/>
<dbReference type="HOGENOM" id="CLU_014996_0_0_1"/>
<evidence type="ECO:0000313" key="3">
    <source>
        <dbReference type="EMBL" id="KIL66040.1"/>
    </source>
</evidence>
<accession>A0A0C2SRX8</accession>
<keyword evidence="4" id="KW-1185">Reference proteome</keyword>
<keyword evidence="2" id="KW-1133">Transmembrane helix</keyword>
<dbReference type="Proteomes" id="UP000054549">
    <property type="component" value="Unassembled WGS sequence"/>
</dbReference>
<protein>
    <submittedName>
        <fullName evidence="3">Uncharacterized protein</fullName>
    </submittedName>
</protein>
<evidence type="ECO:0000313" key="4">
    <source>
        <dbReference type="Proteomes" id="UP000054549"/>
    </source>
</evidence>
<evidence type="ECO:0000256" key="2">
    <source>
        <dbReference type="SAM" id="Phobius"/>
    </source>
</evidence>
<sequence length="614" mass="66751">MSPVCPNVPDCKGKSRAPEPTENTPLLASSSHTYSLNEGPSVVAVSNRRLRVKLARVFFLSLGFCFFTFVLLAWLAWSYASTASNIPPEELFATSVVLGNPSNVEILRVEQGTIWLSVQGKLGVDAGNVIGVGRNPKGDDFFTNIWKSLGRWGVSRLGKATIQLSPIHITPEYNTSLGLLSVDVATFDVPLSADPPPDDSWLTEVTLDVTVQTTKDASAIQHFLHECWARGNIDIRAHMDKVSVKGGALYEQSWRNWLNMDMTKVRVPLRFKIPPLPGLPNPGDTFPSIERLVTLQEFHVISNNDKLTLDATATVINPLPTSLRATIPSLPFTVSIHSLNETVPAAIPLASVFTLPFVLTHPNITLHVTGTVLPLQPSSSGALSDFLMRYLSGKPNTISISTPILPDLSVTTTFPAPNPRPQLLRDVTIRDMKVKPKGSSFVANGIVFVKLILPKGMDIALDVRRVFPDVIVSDGEMQDGLEVPPDIPLPDPLPENAFGHIRPDDWLPSLCIREKSQEGDGATYSITAAIVDVPLGVLPGREKQFSTFVSKVIFGSEAVAGITGSASVIVNVEGLPVNRPGQHHELELDGLPFRGRVPVGRKGTIWNDQDLEES</sequence>
<gene>
    <name evidence="3" type="ORF">M378DRAFT_75957</name>
</gene>